<evidence type="ECO:0000259" key="2">
    <source>
        <dbReference type="PROSITE" id="PS51382"/>
    </source>
</evidence>
<feature type="domain" description="SPX" evidence="2">
    <location>
        <begin position="1"/>
        <end position="109"/>
    </location>
</feature>
<accession>A0AAW2ZC13</accession>
<keyword evidence="1" id="KW-1133">Transmembrane helix</keyword>
<dbReference type="PANTHER" id="PTHR10783">
    <property type="entry name" value="XENOTROPIC AND POLYTROPIC RETROVIRUS RECEPTOR 1-RELATED"/>
    <property type="match status" value="1"/>
</dbReference>
<dbReference type="EMBL" id="JAOPGA020001272">
    <property type="protein sequence ID" value="KAL0486829.1"/>
    <property type="molecule type" value="Genomic_DNA"/>
</dbReference>
<comment type="caution">
    <text evidence="3">The sequence shown here is derived from an EMBL/GenBank/DDBJ whole genome shotgun (WGS) entry which is preliminary data.</text>
</comment>
<dbReference type="AlphaFoldDB" id="A0AAW2ZC13"/>
<keyword evidence="1" id="KW-0812">Transmembrane</keyword>
<reference evidence="3 4" key="1">
    <citation type="submission" date="2024-03" db="EMBL/GenBank/DDBJ databases">
        <title>The Acrasis kona genome and developmental transcriptomes reveal deep origins of eukaryotic multicellular pathways.</title>
        <authorList>
            <person name="Sheikh S."/>
            <person name="Fu C.-J."/>
            <person name="Brown M.W."/>
            <person name="Baldauf S.L."/>
        </authorList>
    </citation>
    <scope>NUCLEOTIDE SEQUENCE [LARGE SCALE GENOMIC DNA]</scope>
    <source>
        <strain evidence="3 4">ATCC MYA-3509</strain>
    </source>
</reference>
<sequence>MKAWYSEEWLKFTQRLTDEMDRAASFFNHKIIEIKHRQELINSQYNKYYELGDSATIKQREMLKRTLEDQYKSVRYLEHFRILNKTAVHRLCDSFDKSVHLMAKSGISKDFKDKADSKEFCPSTEIQQLIVENQVSIHLQFDSYNVKDKVQKIFKGDRAEKQRILSMQPLTDNQREVFSTGTLFGAAVILTVLAIYLYCTEYITLPQQPVYTGSCFFLFKVVGAFVFLNLLFVLNTWIWSRNQINYIYILE</sequence>
<keyword evidence="4" id="KW-1185">Reference proteome</keyword>
<proteinExistence type="predicted"/>
<dbReference type="GO" id="GO:0000822">
    <property type="term" value="F:inositol hexakisphosphate binding"/>
    <property type="evidence" value="ECO:0007669"/>
    <property type="project" value="TreeGrafter"/>
</dbReference>
<dbReference type="InterPro" id="IPR004331">
    <property type="entry name" value="SPX_dom"/>
</dbReference>
<organism evidence="3 4">
    <name type="scientific">Acrasis kona</name>
    <dbReference type="NCBI Taxonomy" id="1008807"/>
    <lineage>
        <taxon>Eukaryota</taxon>
        <taxon>Discoba</taxon>
        <taxon>Heterolobosea</taxon>
        <taxon>Tetramitia</taxon>
        <taxon>Eutetramitia</taxon>
        <taxon>Acrasidae</taxon>
        <taxon>Acrasis</taxon>
    </lineage>
</organism>
<dbReference type="PANTHER" id="PTHR10783:SF103">
    <property type="entry name" value="SOLUTE CARRIER FAMILY 53 MEMBER 1"/>
    <property type="match status" value="1"/>
</dbReference>
<dbReference type="GO" id="GO:0006817">
    <property type="term" value="P:phosphate ion transport"/>
    <property type="evidence" value="ECO:0007669"/>
    <property type="project" value="TreeGrafter"/>
</dbReference>
<name>A0AAW2ZC13_9EUKA</name>
<dbReference type="Proteomes" id="UP001431209">
    <property type="component" value="Unassembled WGS sequence"/>
</dbReference>
<protein>
    <submittedName>
        <fullName evidence="3">Phosphate transporter PHO1-like protein</fullName>
    </submittedName>
</protein>
<keyword evidence="1" id="KW-0472">Membrane</keyword>
<dbReference type="GO" id="GO:0016036">
    <property type="term" value="P:cellular response to phosphate starvation"/>
    <property type="evidence" value="ECO:0007669"/>
    <property type="project" value="TreeGrafter"/>
</dbReference>
<dbReference type="PROSITE" id="PS51382">
    <property type="entry name" value="SPX"/>
    <property type="match status" value="1"/>
</dbReference>
<evidence type="ECO:0000313" key="4">
    <source>
        <dbReference type="Proteomes" id="UP001431209"/>
    </source>
</evidence>
<gene>
    <name evidence="3" type="ORF">AKO1_001163</name>
</gene>
<feature type="transmembrane region" description="Helical" evidence="1">
    <location>
        <begin position="210"/>
        <end position="234"/>
    </location>
</feature>
<feature type="transmembrane region" description="Helical" evidence="1">
    <location>
        <begin position="177"/>
        <end position="198"/>
    </location>
</feature>
<dbReference type="GO" id="GO:0005886">
    <property type="term" value="C:plasma membrane"/>
    <property type="evidence" value="ECO:0007669"/>
    <property type="project" value="TreeGrafter"/>
</dbReference>
<evidence type="ECO:0000313" key="3">
    <source>
        <dbReference type="EMBL" id="KAL0486829.1"/>
    </source>
</evidence>
<dbReference type="GO" id="GO:0005794">
    <property type="term" value="C:Golgi apparatus"/>
    <property type="evidence" value="ECO:0007669"/>
    <property type="project" value="TreeGrafter"/>
</dbReference>
<evidence type="ECO:0000256" key="1">
    <source>
        <dbReference type="SAM" id="Phobius"/>
    </source>
</evidence>